<dbReference type="Gene3D" id="1.10.150.130">
    <property type="match status" value="1"/>
</dbReference>
<sequence>MATVQFLIQSDKNPSPIYLRLRNGRNADIKFKTSYSISPNDWSKSKKQPKNIKDANGKSLMSELFSIRSKIITELNNSKRTIIITKEWIEKVISTPEVILAKDQDHYLQNCFDVYHDEKKTNSETKLSLLKKTKSVQALVKRYETKKRRKFLLLDVDVNWMSDFEKFLRSENYKQSYIFRNVKFIKMVGKYFKDLGYSTSTNFDSIKSKDKKAFKTYLNEDELRLIEEAPMPTESLENARDWLVISCHLGQRVSDLMRCSKKRIVMNGNKMLVDIRQKKTDQAVMVGVFEKVKEYLAKRDGDFPRPISDQRYNEYIKEVCKIAGLTHIEEGTLYDATTKRGIDGFYEKWQLVTSHVGRRSFATNYYGKVPIALLLVQTGHTTERAFLDYIGKGSIDKTSELLDYMERLYNRT</sequence>
<dbReference type="RefSeq" id="WP_255038888.1">
    <property type="nucleotide sequence ID" value="NZ_RJUF01000181.1"/>
</dbReference>
<dbReference type="InterPro" id="IPR011010">
    <property type="entry name" value="DNA_brk_join_enz"/>
</dbReference>
<dbReference type="SUPFAM" id="SSF56349">
    <property type="entry name" value="DNA breaking-rejoining enzymes"/>
    <property type="match status" value="1"/>
</dbReference>
<evidence type="ECO:0000256" key="1">
    <source>
        <dbReference type="ARBA" id="ARBA00023125"/>
    </source>
</evidence>
<gene>
    <name evidence="3" type="ORF">EGI31_19870</name>
</gene>
<keyword evidence="1" id="KW-0238">DNA-binding</keyword>
<keyword evidence="2" id="KW-0233">DNA recombination</keyword>
<dbReference type="Proteomes" id="UP001204144">
    <property type="component" value="Unassembled WGS sequence"/>
</dbReference>
<dbReference type="GO" id="GO:0003677">
    <property type="term" value="F:DNA binding"/>
    <property type="evidence" value="ECO:0007669"/>
    <property type="project" value="UniProtKB-KW"/>
</dbReference>
<dbReference type="InterPro" id="IPR013762">
    <property type="entry name" value="Integrase-like_cat_sf"/>
</dbReference>
<dbReference type="AlphaFoldDB" id="A0AAE3H4R4"/>
<dbReference type="InterPro" id="IPR010998">
    <property type="entry name" value="Integrase_recombinase_N"/>
</dbReference>
<dbReference type="GO" id="GO:0006310">
    <property type="term" value="P:DNA recombination"/>
    <property type="evidence" value="ECO:0007669"/>
    <property type="project" value="UniProtKB-KW"/>
</dbReference>
<protein>
    <recommendedName>
        <fullName evidence="5">Integrase</fullName>
    </recommendedName>
</protein>
<evidence type="ECO:0000313" key="4">
    <source>
        <dbReference type="Proteomes" id="UP001204144"/>
    </source>
</evidence>
<accession>A0AAE3H4R4</accession>
<dbReference type="GO" id="GO:0015074">
    <property type="term" value="P:DNA integration"/>
    <property type="evidence" value="ECO:0007669"/>
    <property type="project" value="InterPro"/>
</dbReference>
<name>A0AAE3H4R4_9BACT</name>
<dbReference type="Gene3D" id="1.10.443.10">
    <property type="entry name" value="Intergrase catalytic core"/>
    <property type="match status" value="1"/>
</dbReference>
<dbReference type="EMBL" id="RJUF01000181">
    <property type="protein sequence ID" value="MCP9765199.1"/>
    <property type="molecule type" value="Genomic_DNA"/>
</dbReference>
<evidence type="ECO:0008006" key="5">
    <source>
        <dbReference type="Google" id="ProtNLM"/>
    </source>
</evidence>
<organism evidence="3 4">
    <name type="scientific">Lacihabitans soyangensis</name>
    <dbReference type="NCBI Taxonomy" id="869394"/>
    <lineage>
        <taxon>Bacteria</taxon>
        <taxon>Pseudomonadati</taxon>
        <taxon>Bacteroidota</taxon>
        <taxon>Cytophagia</taxon>
        <taxon>Cytophagales</taxon>
        <taxon>Leadbetterellaceae</taxon>
        <taxon>Lacihabitans</taxon>
    </lineage>
</organism>
<comment type="caution">
    <text evidence="3">The sequence shown here is derived from an EMBL/GenBank/DDBJ whole genome shotgun (WGS) entry which is preliminary data.</text>
</comment>
<proteinExistence type="predicted"/>
<reference evidence="3 4" key="1">
    <citation type="submission" date="2018-11" db="EMBL/GenBank/DDBJ databases">
        <title>Novel bacteria species description.</title>
        <authorList>
            <person name="Han J.-H."/>
        </authorList>
    </citation>
    <scope>NUCLEOTIDE SEQUENCE [LARGE SCALE GENOMIC DNA]</scope>
    <source>
        <strain evidence="3 4">KCTC23259</strain>
    </source>
</reference>
<evidence type="ECO:0000313" key="3">
    <source>
        <dbReference type="EMBL" id="MCP9765199.1"/>
    </source>
</evidence>
<evidence type="ECO:0000256" key="2">
    <source>
        <dbReference type="ARBA" id="ARBA00023172"/>
    </source>
</evidence>
<keyword evidence="4" id="KW-1185">Reference proteome</keyword>